<dbReference type="AlphaFoldDB" id="A0A081FW29"/>
<keyword evidence="2" id="KW-1185">Reference proteome</keyword>
<gene>
    <name evidence="1" type="ORF">ADIMK_3206</name>
</gene>
<comment type="caution">
    <text evidence="1">The sequence shown here is derived from an EMBL/GenBank/DDBJ whole genome shotgun (WGS) entry which is preliminary data.</text>
</comment>
<dbReference type="EMBL" id="JMQN01000047">
    <property type="protein sequence ID" value="KEA62734.1"/>
    <property type="molecule type" value="Genomic_DNA"/>
</dbReference>
<organism evidence="1 2">
    <name type="scientific">Marinobacterium lacunae</name>
    <dbReference type="NCBI Taxonomy" id="1232683"/>
    <lineage>
        <taxon>Bacteria</taxon>
        <taxon>Pseudomonadati</taxon>
        <taxon>Pseudomonadota</taxon>
        <taxon>Gammaproteobacteria</taxon>
        <taxon>Oceanospirillales</taxon>
        <taxon>Oceanospirillaceae</taxon>
        <taxon>Marinobacterium</taxon>
    </lineage>
</organism>
<sequence length="127" mass="14129">MDISVVEGGVGRYARHLSDVRMTLAHRVSLPYSHESALVRHWFKGDVAVQFGRLLISSAGVVLMELEIPSSGPSGLLCVEVPTPACLELVFDAQWCTRQLCGKWELRLYTPDAERVARYLGWDARSA</sequence>
<name>A0A081FW29_9GAMM</name>
<accession>A0A081FW29</accession>
<evidence type="ECO:0000313" key="1">
    <source>
        <dbReference type="EMBL" id="KEA62734.1"/>
    </source>
</evidence>
<dbReference type="STRING" id="1232683.ADIMK_3206"/>
<dbReference type="Proteomes" id="UP000028252">
    <property type="component" value="Unassembled WGS sequence"/>
</dbReference>
<dbReference type="PATRIC" id="fig|1232683.4.peg.3156"/>
<reference evidence="1 2" key="1">
    <citation type="submission" date="2014-04" db="EMBL/GenBank/DDBJ databases">
        <title>Marinobacterium kochiensis sp. nov., isolated from sediment sample collected from Kochi backwaters in Kerala, India.</title>
        <authorList>
            <person name="Singh A."/>
            <person name="Pinnaka A.K."/>
        </authorList>
    </citation>
    <scope>NUCLEOTIDE SEQUENCE [LARGE SCALE GENOMIC DNA]</scope>
    <source>
        <strain evidence="1 2">AK27</strain>
    </source>
</reference>
<protein>
    <submittedName>
        <fullName evidence="1">Uncharacterized protein</fullName>
    </submittedName>
</protein>
<evidence type="ECO:0000313" key="2">
    <source>
        <dbReference type="Proteomes" id="UP000028252"/>
    </source>
</evidence>
<proteinExistence type="predicted"/>